<dbReference type="InterPro" id="IPR011042">
    <property type="entry name" value="6-blade_b-propeller_TolB-like"/>
</dbReference>
<name>A0A644WYN0_9ZZZZ</name>
<reference evidence="1" key="1">
    <citation type="submission" date="2019-08" db="EMBL/GenBank/DDBJ databases">
        <authorList>
            <person name="Kucharzyk K."/>
            <person name="Murdoch R.W."/>
            <person name="Higgins S."/>
            <person name="Loffler F."/>
        </authorList>
    </citation>
    <scope>NUCLEOTIDE SEQUENCE</scope>
</reference>
<organism evidence="1">
    <name type="scientific">bioreactor metagenome</name>
    <dbReference type="NCBI Taxonomy" id="1076179"/>
    <lineage>
        <taxon>unclassified sequences</taxon>
        <taxon>metagenomes</taxon>
        <taxon>ecological metagenomes</taxon>
    </lineage>
</organism>
<evidence type="ECO:0008006" key="2">
    <source>
        <dbReference type="Google" id="ProtNLM"/>
    </source>
</evidence>
<dbReference type="Pfam" id="PF17170">
    <property type="entry name" value="DUF5128"/>
    <property type="match status" value="1"/>
</dbReference>
<evidence type="ECO:0000313" key="1">
    <source>
        <dbReference type="EMBL" id="MPM08701.1"/>
    </source>
</evidence>
<accession>A0A644WYN0</accession>
<dbReference type="SUPFAM" id="SSF69304">
    <property type="entry name" value="Tricorn protease N-terminal domain"/>
    <property type="match status" value="1"/>
</dbReference>
<comment type="caution">
    <text evidence="1">The sequence shown here is derived from an EMBL/GenBank/DDBJ whole genome shotgun (WGS) entry which is preliminary data.</text>
</comment>
<dbReference type="PROSITE" id="PS51257">
    <property type="entry name" value="PROKAR_LIPOPROTEIN"/>
    <property type="match status" value="1"/>
</dbReference>
<proteinExistence type="predicted"/>
<gene>
    <name evidence="1" type="ORF">SDC9_55015</name>
</gene>
<sequence>MAEIEKYNYKKILMKNLYFVFLALILLSCKERKDSSHKEYVFNKNTATENDLNKLFSDVDYIPLESTNETLIGFNPQLYVSSSKIYIYDHQYNKRVLVFNREGGFERFIGNVGGGPGEYTMAKNFVVNEPDDEVIINASPTGTLYHYGLDGTFRNIESLKVSISAFTLADKNKYWIYTGRNTLSGPDRLLLYKGNQKEKSFLPFDSKRSPADSECFSNSPIRTFQESFYENIYHIKGDSLRLMYKLNFGKLQVPLNVLDGTDEDFGNFIKQNPYIAVFRYLENNHFIYAGLIEYDGKELKALYHWVIDKRNDKDAIIKMEPENTYFMGLQYPLQLTENDELVFLMNSPFFNEINKKGNGVFYKENFSRKVYENPILTTCKLTIIE</sequence>
<protein>
    <recommendedName>
        <fullName evidence="2">6-bladed beta-propeller</fullName>
    </recommendedName>
</protein>
<dbReference type="Gene3D" id="2.120.10.30">
    <property type="entry name" value="TolB, C-terminal domain"/>
    <property type="match status" value="1"/>
</dbReference>
<dbReference type="EMBL" id="VSSQ01001481">
    <property type="protein sequence ID" value="MPM08701.1"/>
    <property type="molecule type" value="Genomic_DNA"/>
</dbReference>
<dbReference type="AlphaFoldDB" id="A0A644WYN0"/>